<keyword evidence="2 6" id="KW-0812">Transmembrane</keyword>
<proteinExistence type="inferred from homology"/>
<evidence type="ECO:0000256" key="5">
    <source>
        <dbReference type="ARBA" id="ARBA00038359"/>
    </source>
</evidence>
<evidence type="ECO:0000313" key="8">
    <source>
        <dbReference type="EMBL" id="KAF2447308.1"/>
    </source>
</evidence>
<comment type="caution">
    <text evidence="8">The sequence shown here is derived from an EMBL/GenBank/DDBJ whole genome shotgun (WGS) entry which is preliminary data.</text>
</comment>
<comment type="similarity">
    <text evidence="5">Belongs to the SAT4 family.</text>
</comment>
<evidence type="ECO:0000256" key="2">
    <source>
        <dbReference type="ARBA" id="ARBA00022692"/>
    </source>
</evidence>
<organism evidence="8 9">
    <name type="scientific">Karstenula rhodostoma CBS 690.94</name>
    <dbReference type="NCBI Taxonomy" id="1392251"/>
    <lineage>
        <taxon>Eukaryota</taxon>
        <taxon>Fungi</taxon>
        <taxon>Dikarya</taxon>
        <taxon>Ascomycota</taxon>
        <taxon>Pezizomycotina</taxon>
        <taxon>Dothideomycetes</taxon>
        <taxon>Pleosporomycetidae</taxon>
        <taxon>Pleosporales</taxon>
        <taxon>Massarineae</taxon>
        <taxon>Didymosphaeriaceae</taxon>
        <taxon>Karstenula</taxon>
    </lineage>
</organism>
<evidence type="ECO:0000313" key="9">
    <source>
        <dbReference type="Proteomes" id="UP000799764"/>
    </source>
</evidence>
<sequence length="106" mass="12070">GMVVDSVIWSLPHFVVWQLQLRRAHKIAISCIFALGLLNILVAVFRIISIVQVDFRGDMTDDLAAAMAWIYAQLSTAIILACCPQLRPTFEKTIPRRFTRIRRNTS</sequence>
<reference evidence="8" key="1">
    <citation type="journal article" date="2020" name="Stud. Mycol.">
        <title>101 Dothideomycetes genomes: a test case for predicting lifestyles and emergence of pathogens.</title>
        <authorList>
            <person name="Haridas S."/>
            <person name="Albert R."/>
            <person name="Binder M."/>
            <person name="Bloem J."/>
            <person name="Labutti K."/>
            <person name="Salamov A."/>
            <person name="Andreopoulos B."/>
            <person name="Baker S."/>
            <person name="Barry K."/>
            <person name="Bills G."/>
            <person name="Bluhm B."/>
            <person name="Cannon C."/>
            <person name="Castanera R."/>
            <person name="Culley D."/>
            <person name="Daum C."/>
            <person name="Ezra D."/>
            <person name="Gonzalez J."/>
            <person name="Henrissat B."/>
            <person name="Kuo A."/>
            <person name="Liang C."/>
            <person name="Lipzen A."/>
            <person name="Lutzoni F."/>
            <person name="Magnuson J."/>
            <person name="Mondo S."/>
            <person name="Nolan M."/>
            <person name="Ohm R."/>
            <person name="Pangilinan J."/>
            <person name="Park H.-J."/>
            <person name="Ramirez L."/>
            <person name="Alfaro M."/>
            <person name="Sun H."/>
            <person name="Tritt A."/>
            <person name="Yoshinaga Y."/>
            <person name="Zwiers L.-H."/>
            <person name="Turgeon B."/>
            <person name="Goodwin S."/>
            <person name="Spatafora J."/>
            <person name="Crous P."/>
            <person name="Grigoriev I."/>
        </authorList>
    </citation>
    <scope>NUCLEOTIDE SEQUENCE</scope>
    <source>
        <strain evidence="8">CBS 690.94</strain>
    </source>
</reference>
<feature type="non-terminal residue" evidence="8">
    <location>
        <position position="1"/>
    </location>
</feature>
<feature type="domain" description="Rhodopsin" evidence="7">
    <location>
        <begin position="2"/>
        <end position="91"/>
    </location>
</feature>
<feature type="transmembrane region" description="Helical" evidence="6">
    <location>
        <begin position="27"/>
        <end position="51"/>
    </location>
</feature>
<dbReference type="GO" id="GO:0016020">
    <property type="term" value="C:membrane"/>
    <property type="evidence" value="ECO:0007669"/>
    <property type="project" value="UniProtKB-SubCell"/>
</dbReference>
<dbReference type="EMBL" id="MU001497">
    <property type="protein sequence ID" value="KAF2447308.1"/>
    <property type="molecule type" value="Genomic_DNA"/>
</dbReference>
<dbReference type="OrthoDB" id="5401779at2759"/>
<dbReference type="InterPro" id="IPR049326">
    <property type="entry name" value="Rhodopsin_dom_fungi"/>
</dbReference>
<keyword evidence="9" id="KW-1185">Reference proteome</keyword>
<evidence type="ECO:0000256" key="4">
    <source>
        <dbReference type="ARBA" id="ARBA00023136"/>
    </source>
</evidence>
<gene>
    <name evidence="8" type="ORF">P171DRAFT_334333</name>
</gene>
<dbReference type="InterPro" id="IPR052337">
    <property type="entry name" value="SAT4-like"/>
</dbReference>
<accession>A0A9P4UFA5</accession>
<dbReference type="PANTHER" id="PTHR33048">
    <property type="entry name" value="PTH11-LIKE INTEGRAL MEMBRANE PROTEIN (AFU_ORTHOLOGUE AFUA_5G11245)"/>
    <property type="match status" value="1"/>
</dbReference>
<dbReference type="AlphaFoldDB" id="A0A9P4UFA5"/>
<evidence type="ECO:0000259" key="7">
    <source>
        <dbReference type="Pfam" id="PF20684"/>
    </source>
</evidence>
<dbReference type="PANTHER" id="PTHR33048:SF92">
    <property type="entry name" value="INTEGRAL MEMBRANE PROTEIN"/>
    <property type="match status" value="1"/>
</dbReference>
<evidence type="ECO:0000256" key="3">
    <source>
        <dbReference type="ARBA" id="ARBA00022989"/>
    </source>
</evidence>
<feature type="transmembrane region" description="Helical" evidence="6">
    <location>
        <begin position="63"/>
        <end position="83"/>
    </location>
</feature>
<keyword evidence="3 6" id="KW-1133">Transmembrane helix</keyword>
<evidence type="ECO:0000256" key="1">
    <source>
        <dbReference type="ARBA" id="ARBA00004141"/>
    </source>
</evidence>
<evidence type="ECO:0000256" key="6">
    <source>
        <dbReference type="SAM" id="Phobius"/>
    </source>
</evidence>
<keyword evidence="4 6" id="KW-0472">Membrane</keyword>
<dbReference type="Proteomes" id="UP000799764">
    <property type="component" value="Unassembled WGS sequence"/>
</dbReference>
<comment type="subcellular location">
    <subcellularLocation>
        <location evidence="1">Membrane</location>
        <topology evidence="1">Multi-pass membrane protein</topology>
    </subcellularLocation>
</comment>
<protein>
    <recommendedName>
        <fullName evidence="7">Rhodopsin domain-containing protein</fullName>
    </recommendedName>
</protein>
<name>A0A9P4UFA5_9PLEO</name>
<dbReference type="Pfam" id="PF20684">
    <property type="entry name" value="Fung_rhodopsin"/>
    <property type="match status" value="1"/>
</dbReference>
<feature type="non-terminal residue" evidence="8">
    <location>
        <position position="106"/>
    </location>
</feature>